<dbReference type="Proteomes" id="UP001078443">
    <property type="component" value="Unassembled WGS sequence"/>
</dbReference>
<evidence type="ECO:0000313" key="4">
    <source>
        <dbReference type="EMBL" id="MCY6482847.1"/>
    </source>
</evidence>
<organism evidence="4 5">
    <name type="scientific">Clostridium aestuarii</name>
    <dbReference type="NCBI Taxonomy" id="338193"/>
    <lineage>
        <taxon>Bacteria</taxon>
        <taxon>Bacillati</taxon>
        <taxon>Bacillota</taxon>
        <taxon>Clostridia</taxon>
        <taxon>Eubacteriales</taxon>
        <taxon>Clostridiaceae</taxon>
        <taxon>Clostridium</taxon>
    </lineage>
</organism>
<feature type="compositionally biased region" description="Basic and acidic residues" evidence="1">
    <location>
        <begin position="71"/>
        <end position="86"/>
    </location>
</feature>
<reference evidence="4" key="1">
    <citation type="submission" date="2022-12" db="EMBL/GenBank/DDBJ databases">
        <authorList>
            <person name="Wang J."/>
        </authorList>
    </citation>
    <scope>NUCLEOTIDE SEQUENCE</scope>
    <source>
        <strain evidence="4">HY-45-18</strain>
    </source>
</reference>
<keyword evidence="5" id="KW-1185">Reference proteome</keyword>
<feature type="domain" description="Transcobalamin-like C-terminal" evidence="3">
    <location>
        <begin position="191"/>
        <end position="270"/>
    </location>
</feature>
<feature type="signal peptide" evidence="2">
    <location>
        <begin position="1"/>
        <end position="21"/>
    </location>
</feature>
<feature type="compositionally biased region" description="Polar residues" evidence="1">
    <location>
        <begin position="53"/>
        <end position="70"/>
    </location>
</feature>
<feature type="region of interest" description="Disordered" evidence="1">
    <location>
        <begin position="52"/>
        <end position="86"/>
    </location>
</feature>
<dbReference type="EMBL" id="JAPQER010000001">
    <property type="protein sequence ID" value="MCY6482847.1"/>
    <property type="molecule type" value="Genomic_DNA"/>
</dbReference>
<protein>
    <recommendedName>
        <fullName evidence="3">Transcobalamin-like C-terminal domain-containing protein</fullName>
    </recommendedName>
</protein>
<sequence length="280" mass="32267">MKVIKKSICSLVLMIVIIFSGCGEVSQVNTKSNKDTSLQKIVNQEEINKDTENISTSKKINKEGNNASNKQVEKNKGKENIKKDNEEQENKITEYIKEDSKIKQNNKDSEKIKTKEIIKDKQNDENVKGEEIAEVQQNNVKTALEASSNKELKVKDNKEIFTIIISKNAKGYTENPEQIISSKKIEIKDNTNFMTYLKDKFDVLEKGGFIYEIEGIHNVYPIPKSQLTEKQKKNKIMGIDWFVYLNGEKCNTGANDLYVKKGDIVRVDYHQWDKREFQSK</sequence>
<name>A0ABT4CVK8_9CLOT</name>
<dbReference type="InterPro" id="IPR027954">
    <property type="entry name" value="Transcobalamin-like_C"/>
</dbReference>
<evidence type="ECO:0000256" key="1">
    <source>
        <dbReference type="SAM" id="MobiDB-lite"/>
    </source>
</evidence>
<dbReference type="RefSeq" id="WP_268039115.1">
    <property type="nucleotide sequence ID" value="NZ_JAPQER010000001.1"/>
</dbReference>
<accession>A0ABT4CVK8</accession>
<comment type="caution">
    <text evidence="4">The sequence shown here is derived from an EMBL/GenBank/DDBJ whole genome shotgun (WGS) entry which is preliminary data.</text>
</comment>
<proteinExistence type="predicted"/>
<dbReference type="Pfam" id="PF14478">
    <property type="entry name" value="DUF4430"/>
    <property type="match status" value="1"/>
</dbReference>
<evidence type="ECO:0000313" key="5">
    <source>
        <dbReference type="Proteomes" id="UP001078443"/>
    </source>
</evidence>
<gene>
    <name evidence="4" type="ORF">OW763_00575</name>
</gene>
<dbReference type="PROSITE" id="PS51257">
    <property type="entry name" value="PROKAR_LIPOPROTEIN"/>
    <property type="match status" value="1"/>
</dbReference>
<evidence type="ECO:0000256" key="2">
    <source>
        <dbReference type="SAM" id="SignalP"/>
    </source>
</evidence>
<evidence type="ECO:0000259" key="3">
    <source>
        <dbReference type="Pfam" id="PF14478"/>
    </source>
</evidence>
<feature type="chain" id="PRO_5047491073" description="Transcobalamin-like C-terminal domain-containing protein" evidence="2">
    <location>
        <begin position="22"/>
        <end position="280"/>
    </location>
</feature>
<keyword evidence="2" id="KW-0732">Signal</keyword>